<dbReference type="EMBL" id="CM017690">
    <property type="protein sequence ID" value="TYH24328.1"/>
    <property type="molecule type" value="Genomic_DNA"/>
</dbReference>
<organism evidence="6 7">
    <name type="scientific">Gossypium darwinii</name>
    <name type="common">Darwin's cotton</name>
    <name type="synonym">Gossypium barbadense var. darwinii</name>
    <dbReference type="NCBI Taxonomy" id="34276"/>
    <lineage>
        <taxon>Eukaryota</taxon>
        <taxon>Viridiplantae</taxon>
        <taxon>Streptophyta</taxon>
        <taxon>Embryophyta</taxon>
        <taxon>Tracheophyta</taxon>
        <taxon>Spermatophyta</taxon>
        <taxon>Magnoliopsida</taxon>
        <taxon>eudicotyledons</taxon>
        <taxon>Gunneridae</taxon>
        <taxon>Pentapetalae</taxon>
        <taxon>rosids</taxon>
        <taxon>malvids</taxon>
        <taxon>Malvales</taxon>
        <taxon>Malvaceae</taxon>
        <taxon>Malvoideae</taxon>
        <taxon>Gossypium</taxon>
    </lineage>
</organism>
<evidence type="ECO:0000256" key="1">
    <source>
        <dbReference type="ARBA" id="ARBA00022723"/>
    </source>
</evidence>
<dbReference type="InterPro" id="IPR001841">
    <property type="entry name" value="Znf_RING"/>
</dbReference>
<dbReference type="SMART" id="SM00184">
    <property type="entry name" value="RING"/>
    <property type="match status" value="1"/>
</dbReference>
<feature type="domain" description="RING-type" evidence="5">
    <location>
        <begin position="157"/>
        <end position="195"/>
    </location>
</feature>
<dbReference type="PANTHER" id="PTHR15315:SF114">
    <property type="entry name" value="RING-H2 FINGER PROTEIN ATL47-LIKE"/>
    <property type="match status" value="1"/>
</dbReference>
<dbReference type="InterPro" id="IPR017907">
    <property type="entry name" value="Znf_RING_CS"/>
</dbReference>
<evidence type="ECO:0000256" key="4">
    <source>
        <dbReference type="PROSITE-ProRule" id="PRU00175"/>
    </source>
</evidence>
<dbReference type="Gene3D" id="3.30.40.10">
    <property type="entry name" value="Zinc/RING finger domain, C3HC4 (zinc finger)"/>
    <property type="match status" value="1"/>
</dbReference>
<gene>
    <name evidence="6" type="ORF">ES288_A03G083000v1</name>
</gene>
<evidence type="ECO:0000256" key="3">
    <source>
        <dbReference type="ARBA" id="ARBA00022833"/>
    </source>
</evidence>
<keyword evidence="7" id="KW-1185">Reference proteome</keyword>
<dbReference type="Proteomes" id="UP000323506">
    <property type="component" value="Chromosome A03"/>
</dbReference>
<evidence type="ECO:0000313" key="6">
    <source>
        <dbReference type="EMBL" id="TYH24328.1"/>
    </source>
</evidence>
<evidence type="ECO:0000313" key="7">
    <source>
        <dbReference type="Proteomes" id="UP000323506"/>
    </source>
</evidence>
<dbReference type="GO" id="GO:0008270">
    <property type="term" value="F:zinc ion binding"/>
    <property type="evidence" value="ECO:0007669"/>
    <property type="project" value="UniProtKB-KW"/>
</dbReference>
<dbReference type="SUPFAM" id="SSF57850">
    <property type="entry name" value="RING/U-box"/>
    <property type="match status" value="1"/>
</dbReference>
<dbReference type="Pfam" id="PF13920">
    <property type="entry name" value="zf-C3HC4_3"/>
    <property type="match status" value="1"/>
</dbReference>
<evidence type="ECO:0000256" key="2">
    <source>
        <dbReference type="ARBA" id="ARBA00022771"/>
    </source>
</evidence>
<dbReference type="AlphaFoldDB" id="A0A5D2H2V2"/>
<protein>
    <recommendedName>
        <fullName evidence="5">RING-type domain-containing protein</fullName>
    </recommendedName>
</protein>
<dbReference type="FunFam" id="3.30.40.10:FF:000660">
    <property type="entry name" value="RING/U-box superfamily protein"/>
    <property type="match status" value="1"/>
</dbReference>
<proteinExistence type="predicted"/>
<keyword evidence="3" id="KW-0862">Zinc</keyword>
<sequence>MDYFELSASSSRQDYLKVLETDIQHANILAASMSRAKGAGCLQMKLVFNHLAPILLFFLQWLDCSCSCLFSSYLNLFHIVVYQVRSDGRPSISSCRRKATIREFYSVILPSLQRLHGDLSELDATGEEDHCFEMVVKKKLDDKRKVSDMELEREDECGICLEPCNKVVLPNCCHAMCINCYRDWSLRSESCPFCRGSLKRVTSGDLWVLTRSIDVVETKTVLKEDILRFHLYINKLPKDLPDALFVMYYEYLI</sequence>
<keyword evidence="2 4" id="KW-0863">Zinc-finger</keyword>
<dbReference type="PROSITE" id="PS50089">
    <property type="entry name" value="ZF_RING_2"/>
    <property type="match status" value="1"/>
</dbReference>
<evidence type="ECO:0000259" key="5">
    <source>
        <dbReference type="PROSITE" id="PS50089"/>
    </source>
</evidence>
<keyword evidence="1" id="KW-0479">Metal-binding</keyword>
<reference evidence="6 7" key="1">
    <citation type="submission" date="2019-06" db="EMBL/GenBank/DDBJ databases">
        <title>WGS assembly of Gossypium darwinii.</title>
        <authorList>
            <person name="Chen Z.J."/>
            <person name="Sreedasyam A."/>
            <person name="Ando A."/>
            <person name="Song Q."/>
            <person name="De L."/>
            <person name="Hulse-Kemp A."/>
            <person name="Ding M."/>
            <person name="Ye W."/>
            <person name="Kirkbride R."/>
            <person name="Jenkins J."/>
            <person name="Plott C."/>
            <person name="Lovell J."/>
            <person name="Lin Y.-M."/>
            <person name="Vaughn R."/>
            <person name="Liu B."/>
            <person name="Li W."/>
            <person name="Simpson S."/>
            <person name="Scheffler B."/>
            <person name="Saski C."/>
            <person name="Grover C."/>
            <person name="Hu G."/>
            <person name="Conover J."/>
            <person name="Carlson J."/>
            <person name="Shu S."/>
            <person name="Boston L."/>
            <person name="Williams M."/>
            <person name="Peterson D."/>
            <person name="Mcgee K."/>
            <person name="Jones D."/>
            <person name="Wendel J."/>
            <person name="Stelly D."/>
            <person name="Grimwood J."/>
            <person name="Schmutz J."/>
        </authorList>
    </citation>
    <scope>NUCLEOTIDE SEQUENCE [LARGE SCALE GENOMIC DNA]</scope>
    <source>
        <strain evidence="6">1808015.09</strain>
    </source>
</reference>
<dbReference type="GO" id="GO:0061630">
    <property type="term" value="F:ubiquitin protein ligase activity"/>
    <property type="evidence" value="ECO:0007669"/>
    <property type="project" value="TreeGrafter"/>
</dbReference>
<dbReference type="PANTHER" id="PTHR15315">
    <property type="entry name" value="RING FINGER PROTEIN 41, 151"/>
    <property type="match status" value="1"/>
</dbReference>
<accession>A0A5D2H2V2</accession>
<dbReference type="InterPro" id="IPR013083">
    <property type="entry name" value="Znf_RING/FYVE/PHD"/>
</dbReference>
<name>A0A5D2H2V2_GOSDA</name>
<dbReference type="PROSITE" id="PS00518">
    <property type="entry name" value="ZF_RING_1"/>
    <property type="match status" value="1"/>
</dbReference>
<dbReference type="GO" id="GO:0016567">
    <property type="term" value="P:protein ubiquitination"/>
    <property type="evidence" value="ECO:0007669"/>
    <property type="project" value="TreeGrafter"/>
</dbReference>